<dbReference type="GO" id="GO:0016504">
    <property type="term" value="F:peptidase activator activity"/>
    <property type="evidence" value="ECO:0007669"/>
    <property type="project" value="InterPro"/>
</dbReference>
<feature type="non-terminal residue" evidence="2">
    <location>
        <position position="120"/>
    </location>
</feature>
<name>A0A8S3K011_9BILA</name>
<evidence type="ECO:0000259" key="1">
    <source>
        <dbReference type="Pfam" id="PF23096"/>
    </source>
</evidence>
<dbReference type="InterPro" id="IPR035309">
    <property type="entry name" value="PSME4"/>
</dbReference>
<dbReference type="GO" id="GO:0005634">
    <property type="term" value="C:nucleus"/>
    <property type="evidence" value="ECO:0007669"/>
    <property type="project" value="TreeGrafter"/>
</dbReference>
<evidence type="ECO:0000313" key="2">
    <source>
        <dbReference type="EMBL" id="CAF5225447.1"/>
    </source>
</evidence>
<dbReference type="PANTHER" id="PTHR32170">
    <property type="entry name" value="PROTEASOME ACTIVATOR COMPLEX SUBUNIT 4"/>
    <property type="match status" value="1"/>
</dbReference>
<dbReference type="GO" id="GO:0005829">
    <property type="term" value="C:cytosol"/>
    <property type="evidence" value="ECO:0007669"/>
    <property type="project" value="TreeGrafter"/>
</dbReference>
<dbReference type="InterPro" id="IPR055455">
    <property type="entry name" value="HEAT_PSME4"/>
</dbReference>
<evidence type="ECO:0000313" key="3">
    <source>
        <dbReference type="Proteomes" id="UP000681720"/>
    </source>
</evidence>
<protein>
    <recommendedName>
        <fullName evidence="1">Proteasome activator complex subunit 4-like HEAT repeat-like domain-containing protein</fullName>
    </recommendedName>
</protein>
<feature type="domain" description="Proteasome activator complex subunit 4-like HEAT repeat-like" evidence="1">
    <location>
        <begin position="14"/>
        <end position="116"/>
    </location>
</feature>
<accession>A0A8S3K011</accession>
<proteinExistence type="predicted"/>
<dbReference type="AlphaFoldDB" id="A0A8S3K011"/>
<dbReference type="PANTHER" id="PTHR32170:SF3">
    <property type="entry name" value="PROTEASOME ACTIVATOR COMPLEX SUBUNIT 4"/>
    <property type="match status" value="1"/>
</dbReference>
<organism evidence="2 3">
    <name type="scientific">Rotaria magnacalcarata</name>
    <dbReference type="NCBI Taxonomy" id="392030"/>
    <lineage>
        <taxon>Eukaryota</taxon>
        <taxon>Metazoa</taxon>
        <taxon>Spiralia</taxon>
        <taxon>Gnathifera</taxon>
        <taxon>Rotifera</taxon>
        <taxon>Eurotatoria</taxon>
        <taxon>Bdelloidea</taxon>
        <taxon>Philodinida</taxon>
        <taxon>Philodinidae</taxon>
        <taxon>Rotaria</taxon>
    </lineage>
</organism>
<gene>
    <name evidence="2" type="ORF">GIL414_LOCUS86609</name>
</gene>
<dbReference type="EMBL" id="CAJOBJ010375803">
    <property type="protein sequence ID" value="CAF5225447.1"/>
    <property type="molecule type" value="Genomic_DNA"/>
</dbReference>
<dbReference type="Proteomes" id="UP000681720">
    <property type="component" value="Unassembled WGS sequence"/>
</dbReference>
<sequence>NFMERLYILVREKTKEKQEGSHRVAAEIVAGMIRGSKYWTIEMLDELWLKLTPLLNEVCSNLGPETLSYWASCFKLGLEDEDPRRMHRVINYLRSLINTTATGNTFMETSRWYLVQTLTN</sequence>
<feature type="non-terminal residue" evidence="2">
    <location>
        <position position="1"/>
    </location>
</feature>
<comment type="caution">
    <text evidence="2">The sequence shown here is derived from an EMBL/GenBank/DDBJ whole genome shotgun (WGS) entry which is preliminary data.</text>
</comment>
<dbReference type="GO" id="GO:0010499">
    <property type="term" value="P:proteasomal ubiquitin-independent protein catabolic process"/>
    <property type="evidence" value="ECO:0007669"/>
    <property type="project" value="TreeGrafter"/>
</dbReference>
<reference evidence="2" key="1">
    <citation type="submission" date="2021-02" db="EMBL/GenBank/DDBJ databases">
        <authorList>
            <person name="Nowell W R."/>
        </authorList>
    </citation>
    <scope>NUCLEOTIDE SEQUENCE</scope>
</reference>
<dbReference type="GO" id="GO:0070628">
    <property type="term" value="F:proteasome binding"/>
    <property type="evidence" value="ECO:0007669"/>
    <property type="project" value="InterPro"/>
</dbReference>
<dbReference type="Pfam" id="PF23096">
    <property type="entry name" value="HEAT_PSME4"/>
    <property type="match status" value="1"/>
</dbReference>